<dbReference type="KEGG" id="tta:Theth_0053"/>
<dbReference type="RefSeq" id="WP_013931384.1">
    <property type="nucleotide sequence ID" value="NC_015707.1"/>
</dbReference>
<dbReference type="AlphaFoldDB" id="F7YU64"/>
<dbReference type="STRING" id="688269.Theth_0053"/>
<dbReference type="GO" id="GO:0019867">
    <property type="term" value="C:outer membrane"/>
    <property type="evidence" value="ECO:0007669"/>
    <property type="project" value="InterPro"/>
</dbReference>
<name>F7YU64_9THEM</name>
<dbReference type="Pfam" id="PF01103">
    <property type="entry name" value="Omp85"/>
    <property type="match status" value="1"/>
</dbReference>
<dbReference type="PATRIC" id="fig|688269.3.peg.54"/>
<gene>
    <name evidence="7" type="ORF">Theth_0053</name>
</gene>
<dbReference type="InterPro" id="IPR000184">
    <property type="entry name" value="Bac_surfAg_D15"/>
</dbReference>
<keyword evidence="3" id="KW-0732">Signal</keyword>
<keyword evidence="2" id="KW-0812">Transmembrane</keyword>
<dbReference type="Gene3D" id="3.10.20.310">
    <property type="entry name" value="membrane protein fhac"/>
    <property type="match status" value="4"/>
</dbReference>
<proteinExistence type="predicted"/>
<feature type="domain" description="POTRA" evidence="6">
    <location>
        <begin position="271"/>
        <end position="343"/>
    </location>
</feature>
<evidence type="ECO:0000256" key="1">
    <source>
        <dbReference type="ARBA" id="ARBA00004370"/>
    </source>
</evidence>
<dbReference type="PANTHER" id="PTHR12815:SF47">
    <property type="entry name" value="TRANSLOCATION AND ASSEMBLY MODULE SUBUNIT TAMA"/>
    <property type="match status" value="1"/>
</dbReference>
<accession>F7YU64</accession>
<dbReference type="PANTHER" id="PTHR12815">
    <property type="entry name" value="SORTING AND ASSEMBLY MACHINERY SAMM50 PROTEIN FAMILY MEMBER"/>
    <property type="match status" value="1"/>
</dbReference>
<dbReference type="HOGENOM" id="CLU_369531_0_0_0"/>
<dbReference type="OrthoDB" id="38950at2"/>
<dbReference type="eggNOG" id="COG4775">
    <property type="taxonomic scope" value="Bacteria"/>
</dbReference>
<evidence type="ECO:0000256" key="3">
    <source>
        <dbReference type="ARBA" id="ARBA00022729"/>
    </source>
</evidence>
<evidence type="ECO:0000256" key="5">
    <source>
        <dbReference type="ARBA" id="ARBA00023237"/>
    </source>
</evidence>
<keyword evidence="5" id="KW-0998">Cell outer membrane</keyword>
<evidence type="ECO:0000259" key="6">
    <source>
        <dbReference type="PROSITE" id="PS51779"/>
    </source>
</evidence>
<evidence type="ECO:0000313" key="8">
    <source>
        <dbReference type="Proteomes" id="UP000006804"/>
    </source>
</evidence>
<evidence type="ECO:0000256" key="4">
    <source>
        <dbReference type="ARBA" id="ARBA00023136"/>
    </source>
</evidence>
<dbReference type="PROSITE" id="PS51779">
    <property type="entry name" value="POTRA"/>
    <property type="match status" value="1"/>
</dbReference>
<evidence type="ECO:0000313" key="7">
    <source>
        <dbReference type="EMBL" id="AEH50160.1"/>
    </source>
</evidence>
<dbReference type="InterPro" id="IPR034746">
    <property type="entry name" value="POTRA"/>
</dbReference>
<dbReference type="EMBL" id="CP002351">
    <property type="protein sequence ID" value="AEH50160.1"/>
    <property type="molecule type" value="Genomic_DNA"/>
</dbReference>
<keyword evidence="8" id="KW-1185">Reference proteome</keyword>
<keyword evidence="4" id="KW-0472">Membrane</keyword>
<protein>
    <submittedName>
        <fullName evidence="7">Surface antigen (D15)</fullName>
    </submittedName>
</protein>
<dbReference type="Proteomes" id="UP000006804">
    <property type="component" value="Chromosome"/>
</dbReference>
<evidence type="ECO:0000256" key="2">
    <source>
        <dbReference type="ARBA" id="ARBA00022692"/>
    </source>
</evidence>
<dbReference type="InterPro" id="IPR010827">
    <property type="entry name" value="BamA/TamA_POTRA"/>
</dbReference>
<organism evidence="7 8">
    <name type="scientific">Pseudothermotoga thermarum DSM 5069</name>
    <dbReference type="NCBI Taxonomy" id="688269"/>
    <lineage>
        <taxon>Bacteria</taxon>
        <taxon>Thermotogati</taxon>
        <taxon>Thermotogota</taxon>
        <taxon>Thermotogae</taxon>
        <taxon>Thermotogales</taxon>
        <taxon>Thermotogaceae</taxon>
        <taxon>Pseudothermotoga</taxon>
    </lineage>
</organism>
<reference evidence="7 8" key="1">
    <citation type="submission" date="2010-11" db="EMBL/GenBank/DDBJ databases">
        <title>The complete genome of Thermotoga thermarum DSM 5069.</title>
        <authorList>
            <consortium name="US DOE Joint Genome Institute (JGI-PGF)"/>
            <person name="Lucas S."/>
            <person name="Copeland A."/>
            <person name="Lapidus A."/>
            <person name="Bruce D."/>
            <person name="Goodwin L."/>
            <person name="Pitluck S."/>
            <person name="Kyrpides N."/>
            <person name="Mavromatis K."/>
            <person name="Ivanova N."/>
            <person name="Zeytun A."/>
            <person name="Brettin T."/>
            <person name="Detter J.C."/>
            <person name="Tapia R."/>
            <person name="Han C."/>
            <person name="Land M."/>
            <person name="Hauser L."/>
            <person name="Markowitz V."/>
            <person name="Cheng J.-F."/>
            <person name="Hugenholtz P."/>
            <person name="Woyke T."/>
            <person name="Wu D."/>
            <person name="Spring S."/>
            <person name="Schroeder M."/>
            <person name="Brambilla E."/>
            <person name="Klenk H.-P."/>
            <person name="Eisen J.A."/>
        </authorList>
    </citation>
    <scope>NUCLEOTIDE SEQUENCE [LARGE SCALE GENOMIC DNA]</scope>
    <source>
        <strain evidence="7 8">DSM 5069</strain>
    </source>
</reference>
<dbReference type="InterPro" id="IPR039910">
    <property type="entry name" value="D15-like"/>
</dbReference>
<dbReference type="Pfam" id="PF07244">
    <property type="entry name" value="POTRA"/>
    <property type="match status" value="3"/>
</dbReference>
<dbReference type="Gene3D" id="2.40.160.50">
    <property type="entry name" value="membrane protein fhac: a member of the omp85/tpsb transporter family"/>
    <property type="match status" value="1"/>
</dbReference>
<comment type="subcellular location">
    <subcellularLocation>
        <location evidence="1">Membrane</location>
    </subcellularLocation>
</comment>
<sequence precursor="true">MKRHLTITLCLLLTIVIFGITIGDVRFEGLITIEESYLKQLVSDYLNVELNEKGVQEMLRKIFETGYFSSLTPNLVFNGNFYVLIVKVEENPKISDWRIEIVGPGLIKKKDLEEAVTIEKGKALNINKIRESLEKIKSLYDSEGYFLIEVGGELDKDVYILKIVEHALWEIYFEGETEGIDFSKIRKEMKVDTLKDYYTTPGILRVFLKDIKRCYPKKTTIMEIMSVLSKYVYFAPETSIDFEPMDIPGVKERVVRMRINVVQRKIIDKPKSFEQIRFTGNSQISSLQLLNVTQLKEGETYSNADILKAMQTIVDFYNEKGFAGVSVQAKDLGNILEFEVFEKFVADVRFEGLTLTKPYVIKDLITFEKGEPLTKQDFYDTISALNRTQFFESASVYPVVENDPRSAVVVIDVKEKEKKFNLSGGVAWTPLKDRPWYEGFAGQVSLSTINPFGYGESFSFNGELGFYSTKIDFSFSIRRPFDIPAILDANVVYQRDYGFDSSTVSFDIFKIGGNISTLRLDGHSFGFGPAYEWRTYYPSSGNIQEQTLILSANYSYDTRNNVLFATKGQYLSIGLQKAGLFDPLDDRSYWKATLDARYFIPLFNDNLALGFRVYGTTLLFESYRKENDFKNAGIPDAIYGEYILFYGMNAVRGMGSSKAKAGALASVEIRYDLKSQTVPIYLVGFADVGGTGKSLTDLDINITAGPELDIVVPMFGALGFGVAYHFDGNWTWDNLKTFFRFGSTF</sequence>